<comment type="caution">
    <text evidence="2">The sequence shown here is derived from an EMBL/GenBank/DDBJ whole genome shotgun (WGS) entry which is preliminary data.</text>
</comment>
<dbReference type="EMBL" id="RBXO01000002">
    <property type="protein sequence ID" value="RKT49376.1"/>
    <property type="molecule type" value="Genomic_DNA"/>
</dbReference>
<evidence type="ECO:0000313" key="2">
    <source>
        <dbReference type="EMBL" id="RKT49376.1"/>
    </source>
</evidence>
<organism evidence="2 3">
    <name type="scientific">Saccharothrix australiensis</name>
    <dbReference type="NCBI Taxonomy" id="2072"/>
    <lineage>
        <taxon>Bacteria</taxon>
        <taxon>Bacillati</taxon>
        <taxon>Actinomycetota</taxon>
        <taxon>Actinomycetes</taxon>
        <taxon>Pseudonocardiales</taxon>
        <taxon>Pseudonocardiaceae</taxon>
        <taxon>Saccharothrix</taxon>
    </lineage>
</organism>
<accession>A0A495VJ84</accession>
<reference evidence="2 3" key="1">
    <citation type="submission" date="2018-10" db="EMBL/GenBank/DDBJ databases">
        <title>Sequencing the genomes of 1000 actinobacteria strains.</title>
        <authorList>
            <person name="Klenk H.-P."/>
        </authorList>
    </citation>
    <scope>NUCLEOTIDE SEQUENCE [LARGE SCALE GENOMIC DNA]</scope>
    <source>
        <strain evidence="2 3">DSM 43800</strain>
    </source>
</reference>
<proteinExistence type="predicted"/>
<dbReference type="AlphaFoldDB" id="A0A495VJ84"/>
<evidence type="ECO:0000313" key="3">
    <source>
        <dbReference type="Proteomes" id="UP000282084"/>
    </source>
</evidence>
<name>A0A495VJ84_9PSEU</name>
<protein>
    <submittedName>
        <fullName evidence="2">Uncharacterized protein</fullName>
    </submittedName>
</protein>
<evidence type="ECO:0000313" key="1">
    <source>
        <dbReference type="EMBL" id="RKT49277.1"/>
    </source>
</evidence>
<sequence length="106" mass="11452">MSDVMAARQTSRYERVTDDDLAVIREQMSALTNVFVRLLGNDIPAHAAAELLEELSGEARAFARLCEVMSRRMLVLPPLQVDGVVVDVSASAEAVGVNRERAGGVP</sequence>
<dbReference type="Proteomes" id="UP000282084">
    <property type="component" value="Unassembled WGS sequence"/>
</dbReference>
<dbReference type="EMBL" id="RBXO01000003">
    <property type="protein sequence ID" value="RKT49277.1"/>
    <property type="molecule type" value="Genomic_DNA"/>
</dbReference>
<keyword evidence="3" id="KW-1185">Reference proteome</keyword>
<gene>
    <name evidence="2" type="ORF">C8E97_6755</name>
    <name evidence="1" type="ORF">C8E97_6773</name>
</gene>